<evidence type="ECO:0000256" key="2">
    <source>
        <dbReference type="ARBA" id="ARBA00022741"/>
    </source>
</evidence>
<dbReference type="InterPro" id="IPR003593">
    <property type="entry name" value="AAA+_ATPase"/>
</dbReference>
<dbReference type="GO" id="GO:0016887">
    <property type="term" value="F:ATP hydrolysis activity"/>
    <property type="evidence" value="ECO:0007669"/>
    <property type="project" value="InterPro"/>
</dbReference>
<protein>
    <submittedName>
        <fullName evidence="5">Methionine transport ATP-binding protein</fullName>
    </submittedName>
</protein>
<evidence type="ECO:0000256" key="1">
    <source>
        <dbReference type="ARBA" id="ARBA00022448"/>
    </source>
</evidence>
<dbReference type="Pfam" id="PF00005">
    <property type="entry name" value="ABC_tran"/>
    <property type="match status" value="1"/>
</dbReference>
<sequence length="230" mass="26489">MLKINHLYKTFYYNKKPIFGLKNIHIEIQKKDIFGLLGHTGSGKTTLLNIMNGIVLPDPNPKTIINKNFDLLESATIFQNLNLLTNLNVFQNIALPLKIRKKNSKEIEEKVLKIINFLELNHLINTFPKNLSGGQKQKVAIARALVYQPKIIFCDEPTSALDQINGKNILKLLWKINKIFKTTIVIISHDIYVIKTLCNKIAFLQQGEIKKKISFVPSYDFRNVSYDDFF</sequence>
<dbReference type="Proteomes" id="UP000320078">
    <property type="component" value="Unassembled WGS sequence"/>
</dbReference>
<evidence type="ECO:0000259" key="4">
    <source>
        <dbReference type="PROSITE" id="PS50893"/>
    </source>
</evidence>
<dbReference type="OrthoDB" id="9802264at2"/>
<dbReference type="EMBL" id="VIAE01000010">
    <property type="protein sequence ID" value="TVY12127.1"/>
    <property type="molecule type" value="Genomic_DNA"/>
</dbReference>
<feature type="domain" description="ABC transporter" evidence="4">
    <location>
        <begin position="2"/>
        <end position="230"/>
    </location>
</feature>
<dbReference type="PROSITE" id="PS50893">
    <property type="entry name" value="ABC_TRANSPORTER_2"/>
    <property type="match status" value="1"/>
</dbReference>
<reference evidence="5 6" key="1">
    <citation type="submission" date="2019-06" db="EMBL/GenBank/DDBJ databases">
        <title>Draft Genome Sequence of Candidatus Phytoplasma pini-Related Strain MDPP: A Resource for Comparative Genomics of Gymnosperm-infecting Phytoplasmas.</title>
        <authorList>
            <person name="Cai W."/>
            <person name="Costanzo S."/>
            <person name="Shao J."/>
            <person name="Zhao Y."/>
            <person name="Davis R."/>
        </authorList>
    </citation>
    <scope>NUCLEOTIDE SEQUENCE [LARGE SCALE GENOMIC DNA]</scope>
    <source>
        <strain evidence="5 6">MDPP</strain>
    </source>
</reference>
<dbReference type="PROSITE" id="PS00211">
    <property type="entry name" value="ABC_TRANSPORTER_1"/>
    <property type="match status" value="1"/>
</dbReference>
<dbReference type="PANTHER" id="PTHR42781">
    <property type="entry name" value="SPERMIDINE/PUTRESCINE IMPORT ATP-BINDING PROTEIN POTA"/>
    <property type="match status" value="1"/>
</dbReference>
<keyword evidence="3 5" id="KW-0067">ATP-binding</keyword>
<dbReference type="InterPro" id="IPR050093">
    <property type="entry name" value="ABC_SmlMolc_Importer"/>
</dbReference>
<keyword evidence="2" id="KW-0547">Nucleotide-binding</keyword>
<name>A0A559KJ42_9MOLU</name>
<comment type="caution">
    <text evidence="5">The sequence shown here is derived from an EMBL/GenBank/DDBJ whole genome shotgun (WGS) entry which is preliminary data.</text>
</comment>
<accession>A0A559KJ42</accession>
<keyword evidence="6" id="KW-1185">Reference proteome</keyword>
<organism evidence="5 6">
    <name type="scientific">Candidatus Phytoplasma pini</name>
    <dbReference type="NCBI Taxonomy" id="267362"/>
    <lineage>
        <taxon>Bacteria</taxon>
        <taxon>Bacillati</taxon>
        <taxon>Mycoplasmatota</taxon>
        <taxon>Mollicutes</taxon>
        <taxon>Acholeplasmatales</taxon>
        <taxon>Acholeplasmataceae</taxon>
        <taxon>Candidatus Phytoplasma</taxon>
    </lineage>
</organism>
<dbReference type="GO" id="GO:0005524">
    <property type="term" value="F:ATP binding"/>
    <property type="evidence" value="ECO:0007669"/>
    <property type="project" value="UniProtKB-KW"/>
</dbReference>
<proteinExistence type="predicted"/>
<dbReference type="Gene3D" id="3.40.50.300">
    <property type="entry name" value="P-loop containing nucleotide triphosphate hydrolases"/>
    <property type="match status" value="1"/>
</dbReference>
<dbReference type="SUPFAM" id="SSF52540">
    <property type="entry name" value="P-loop containing nucleoside triphosphate hydrolases"/>
    <property type="match status" value="1"/>
</dbReference>
<keyword evidence="1" id="KW-0813">Transport</keyword>
<gene>
    <name evidence="5" type="primary">metN</name>
    <name evidence="5" type="ORF">MDPP_00339</name>
</gene>
<dbReference type="SMART" id="SM00382">
    <property type="entry name" value="AAA"/>
    <property type="match status" value="1"/>
</dbReference>
<dbReference type="InterPro" id="IPR003439">
    <property type="entry name" value="ABC_transporter-like_ATP-bd"/>
</dbReference>
<evidence type="ECO:0000313" key="5">
    <source>
        <dbReference type="EMBL" id="TVY12127.1"/>
    </source>
</evidence>
<evidence type="ECO:0000313" key="6">
    <source>
        <dbReference type="Proteomes" id="UP000320078"/>
    </source>
</evidence>
<dbReference type="AlphaFoldDB" id="A0A559KJ42"/>
<dbReference type="InterPro" id="IPR027417">
    <property type="entry name" value="P-loop_NTPase"/>
</dbReference>
<dbReference type="RefSeq" id="WP_144658529.1">
    <property type="nucleotide sequence ID" value="NZ_VIAE01000010.1"/>
</dbReference>
<evidence type="ECO:0000256" key="3">
    <source>
        <dbReference type="ARBA" id="ARBA00022840"/>
    </source>
</evidence>
<dbReference type="PANTHER" id="PTHR42781:SF9">
    <property type="entry name" value="AMINO ACID ABC TRANSPORTER, ATP-BINDING PROTEIN-RELATED"/>
    <property type="match status" value="1"/>
</dbReference>
<dbReference type="InterPro" id="IPR017871">
    <property type="entry name" value="ABC_transporter-like_CS"/>
</dbReference>